<organism evidence="4 5">
    <name type="scientific">Candidatus Protofrankia californiensis</name>
    <dbReference type="NCBI Taxonomy" id="1839754"/>
    <lineage>
        <taxon>Bacteria</taxon>
        <taxon>Bacillati</taxon>
        <taxon>Actinomycetota</taxon>
        <taxon>Actinomycetes</taxon>
        <taxon>Frankiales</taxon>
        <taxon>Frankiaceae</taxon>
        <taxon>Protofrankia</taxon>
    </lineage>
</organism>
<dbReference type="InterPro" id="IPR003439">
    <property type="entry name" value="ABC_transporter-like_ATP-bd"/>
</dbReference>
<dbReference type="GO" id="GO:0016887">
    <property type="term" value="F:ATP hydrolysis activity"/>
    <property type="evidence" value="ECO:0007669"/>
    <property type="project" value="InterPro"/>
</dbReference>
<dbReference type="PROSITE" id="PS00211">
    <property type="entry name" value="ABC_TRANSPORTER_1"/>
    <property type="match status" value="1"/>
</dbReference>
<dbReference type="InterPro" id="IPR050107">
    <property type="entry name" value="ABC_carbohydrate_import_ATPase"/>
</dbReference>
<gene>
    <name evidence="4" type="ORF">FDG2_2524</name>
</gene>
<keyword evidence="5" id="KW-1185">Reference proteome</keyword>
<evidence type="ECO:0000256" key="2">
    <source>
        <dbReference type="ARBA" id="ARBA00022840"/>
    </source>
</evidence>
<keyword evidence="1" id="KW-0547">Nucleotide-binding</keyword>
<evidence type="ECO:0000313" key="5">
    <source>
        <dbReference type="Proteomes" id="UP000199013"/>
    </source>
</evidence>
<keyword evidence="2" id="KW-0067">ATP-binding</keyword>
<feature type="domain" description="ABC transporter" evidence="3">
    <location>
        <begin position="7"/>
        <end position="247"/>
    </location>
</feature>
<dbReference type="CDD" id="cd03216">
    <property type="entry name" value="ABC_Carb_Monos_I"/>
    <property type="match status" value="1"/>
</dbReference>
<dbReference type="Gene3D" id="3.40.50.300">
    <property type="entry name" value="P-loop containing nucleotide triphosphate hydrolases"/>
    <property type="match status" value="1"/>
</dbReference>
<sequence length="259" mass="28202">MSSPPMLQIESVTKRFGNHAALDRLSFEVHEGEIVALLGDNGAGKSTLVKCIAGVYRPDSGCIRVNSRPLQHDKPPSAQGIGIVYQDLALFDNLSVGENLFAGSEPRWPRFLGPFAVIKRRSMFEEARATLDRLEVRLPNLKTPVGLLSGGQRQAIAVSKGIAFAKRVVVLDEPTAALGLRERRNVLDLVRQLPSTDIAVILISHNLEEVVSVANRAVVLRQGKKVGEVDATLENREKIVSLIVGAESTPEFSRRAKGL</sequence>
<dbReference type="InterPro" id="IPR003593">
    <property type="entry name" value="AAA+_ATPase"/>
</dbReference>
<dbReference type="InterPro" id="IPR017871">
    <property type="entry name" value="ABC_transporter-like_CS"/>
</dbReference>
<dbReference type="Proteomes" id="UP000199013">
    <property type="component" value="Unassembled WGS sequence"/>
</dbReference>
<protein>
    <submittedName>
        <fullName evidence="4">ABC transporter</fullName>
    </submittedName>
</protein>
<accession>A0A1C3NXU8</accession>
<dbReference type="GO" id="GO:0005524">
    <property type="term" value="F:ATP binding"/>
    <property type="evidence" value="ECO:0007669"/>
    <property type="project" value="UniProtKB-KW"/>
</dbReference>
<dbReference type="PANTHER" id="PTHR43790:SF8">
    <property type="entry name" value="SUGAR ABC TRANSPORTER ATP-BINDING PROTEIN"/>
    <property type="match status" value="1"/>
</dbReference>
<proteinExistence type="predicted"/>
<dbReference type="InterPro" id="IPR027417">
    <property type="entry name" value="P-loop_NTPase"/>
</dbReference>
<dbReference type="SMART" id="SM00382">
    <property type="entry name" value="AAA"/>
    <property type="match status" value="1"/>
</dbReference>
<evidence type="ECO:0000256" key="1">
    <source>
        <dbReference type="ARBA" id="ARBA00022741"/>
    </source>
</evidence>
<evidence type="ECO:0000313" key="4">
    <source>
        <dbReference type="EMBL" id="SBW22367.1"/>
    </source>
</evidence>
<dbReference type="Pfam" id="PF00005">
    <property type="entry name" value="ABC_tran"/>
    <property type="match status" value="1"/>
</dbReference>
<evidence type="ECO:0000259" key="3">
    <source>
        <dbReference type="PROSITE" id="PS50893"/>
    </source>
</evidence>
<dbReference type="AlphaFoldDB" id="A0A1C3NXU8"/>
<dbReference type="PROSITE" id="PS50893">
    <property type="entry name" value="ABC_TRANSPORTER_2"/>
    <property type="match status" value="1"/>
</dbReference>
<dbReference type="SUPFAM" id="SSF52540">
    <property type="entry name" value="P-loop containing nucleoside triphosphate hydrolases"/>
    <property type="match status" value="1"/>
</dbReference>
<dbReference type="PANTHER" id="PTHR43790">
    <property type="entry name" value="CARBOHYDRATE TRANSPORT ATP-BINDING PROTEIN MG119-RELATED"/>
    <property type="match status" value="1"/>
</dbReference>
<dbReference type="EMBL" id="FLUV01001055">
    <property type="protein sequence ID" value="SBW22367.1"/>
    <property type="molecule type" value="Genomic_DNA"/>
</dbReference>
<reference evidence="5" key="1">
    <citation type="submission" date="2016-02" db="EMBL/GenBank/DDBJ databases">
        <authorList>
            <person name="Wibberg D."/>
        </authorList>
    </citation>
    <scope>NUCLEOTIDE SEQUENCE [LARGE SCALE GENOMIC DNA]</scope>
</reference>
<name>A0A1C3NXU8_9ACTN</name>